<dbReference type="OrthoDB" id="5973041at2759"/>
<proteinExistence type="predicted"/>
<keyword evidence="2" id="KW-1185">Reference proteome</keyword>
<gene>
    <name evidence="1" type="ORF">AWC38_SpisGene20720</name>
</gene>
<accession>A0A2B4RE17</accession>
<protein>
    <submittedName>
        <fullName evidence="1">Uncharacterized protein</fullName>
    </submittedName>
</protein>
<comment type="caution">
    <text evidence="1">The sequence shown here is derived from an EMBL/GenBank/DDBJ whole genome shotgun (WGS) entry which is preliminary data.</text>
</comment>
<dbReference type="EMBL" id="LSMT01000689">
    <property type="protein sequence ID" value="PFX15073.1"/>
    <property type="molecule type" value="Genomic_DNA"/>
</dbReference>
<evidence type="ECO:0000313" key="1">
    <source>
        <dbReference type="EMBL" id="PFX15073.1"/>
    </source>
</evidence>
<organism evidence="1 2">
    <name type="scientific">Stylophora pistillata</name>
    <name type="common">Smooth cauliflower coral</name>
    <dbReference type="NCBI Taxonomy" id="50429"/>
    <lineage>
        <taxon>Eukaryota</taxon>
        <taxon>Metazoa</taxon>
        <taxon>Cnidaria</taxon>
        <taxon>Anthozoa</taxon>
        <taxon>Hexacorallia</taxon>
        <taxon>Scleractinia</taxon>
        <taxon>Astrocoeniina</taxon>
        <taxon>Pocilloporidae</taxon>
        <taxon>Stylophora</taxon>
    </lineage>
</organism>
<dbReference type="Proteomes" id="UP000225706">
    <property type="component" value="Unassembled WGS sequence"/>
</dbReference>
<reference evidence="2" key="1">
    <citation type="journal article" date="2017" name="bioRxiv">
        <title>Comparative analysis of the genomes of Stylophora pistillata and Acropora digitifera provides evidence for extensive differences between species of corals.</title>
        <authorList>
            <person name="Voolstra C.R."/>
            <person name="Li Y."/>
            <person name="Liew Y.J."/>
            <person name="Baumgarten S."/>
            <person name="Zoccola D."/>
            <person name="Flot J.-F."/>
            <person name="Tambutte S."/>
            <person name="Allemand D."/>
            <person name="Aranda M."/>
        </authorList>
    </citation>
    <scope>NUCLEOTIDE SEQUENCE [LARGE SCALE GENOMIC DNA]</scope>
</reference>
<name>A0A2B4RE17_STYPI</name>
<dbReference type="AlphaFoldDB" id="A0A2B4RE17"/>
<sequence length="245" mass="27350">MKSSVTVDYVSKNCPAFVGGGCPYAKLAQEKKGICAKCPPFDNGCPFKESKTVGELQEKMVQMRDQSKGEAQWIQFLKEVDFLSKEKHLEYGTVSPQSFFKGGCPFAKDTSGKEEILKPIYTVQYPYSLTVEEIVRKCPVFGKGVCPYKALADEMKGITENCPGFKNGCPFKNLTTMGEYVGKLAQMRDMTATPKGRAAFEKLMMRVHEISKEAEKKAGPWPFPPNTCPIFAHDAHGKRIMPKYN</sequence>
<evidence type="ECO:0000313" key="2">
    <source>
        <dbReference type="Proteomes" id="UP000225706"/>
    </source>
</evidence>